<evidence type="ECO:0000313" key="9">
    <source>
        <dbReference type="EMBL" id="MCL9683241.1"/>
    </source>
</evidence>
<dbReference type="InterPro" id="IPR051347">
    <property type="entry name" value="Circadian_clock_KaiC-rel"/>
</dbReference>
<dbReference type="GO" id="GO:0004674">
    <property type="term" value="F:protein serine/threonine kinase activity"/>
    <property type="evidence" value="ECO:0007669"/>
    <property type="project" value="UniProtKB-EC"/>
</dbReference>
<evidence type="ECO:0000259" key="8">
    <source>
        <dbReference type="PROSITE" id="PS51146"/>
    </source>
</evidence>
<keyword evidence="6" id="KW-0378">Hydrolase</keyword>
<dbReference type="GO" id="GO:0005524">
    <property type="term" value="F:ATP binding"/>
    <property type="evidence" value="ECO:0007669"/>
    <property type="project" value="InterPro"/>
</dbReference>
<feature type="domain" description="KaiC" evidence="8">
    <location>
        <begin position="12"/>
        <end position="250"/>
    </location>
</feature>
<gene>
    <name evidence="9" type="primary">kaiC</name>
    <name evidence="9" type="ORF">LOX96_03985</name>
</gene>
<dbReference type="InterPro" id="IPR027417">
    <property type="entry name" value="P-loop_NTPase"/>
</dbReference>
<dbReference type="EC" id="2.7.11.1" evidence="1"/>
<dbReference type="PANTHER" id="PTHR42926:SF1">
    <property type="entry name" value="CIRCADIAN CLOCK OSCILLATOR PROTEIN KAIC 1"/>
    <property type="match status" value="1"/>
</dbReference>
<dbReference type="EMBL" id="JAJKBJ010000003">
    <property type="protein sequence ID" value="MCL9683241.1"/>
    <property type="molecule type" value="Genomic_DNA"/>
</dbReference>
<evidence type="ECO:0000256" key="2">
    <source>
        <dbReference type="ARBA" id="ARBA00022553"/>
    </source>
</evidence>
<dbReference type="AlphaFoldDB" id="A0A9X2IA82"/>
<dbReference type="PANTHER" id="PTHR42926">
    <property type="match status" value="1"/>
</dbReference>
<evidence type="ECO:0000256" key="3">
    <source>
        <dbReference type="ARBA" id="ARBA00022679"/>
    </source>
</evidence>
<protein>
    <recommendedName>
        <fullName evidence="1">non-specific serine/threonine protein kinase</fullName>
        <ecNumber evidence="1">2.7.11.1</ecNumber>
    </recommendedName>
</protein>
<evidence type="ECO:0000313" key="10">
    <source>
        <dbReference type="Proteomes" id="UP001139721"/>
    </source>
</evidence>
<evidence type="ECO:0000256" key="6">
    <source>
        <dbReference type="ARBA" id="ARBA00022801"/>
    </source>
</evidence>
<organism evidence="9 10">
    <name type="scientific">Legionella maioricensis</name>
    <dbReference type="NCBI Taxonomy" id="2896528"/>
    <lineage>
        <taxon>Bacteria</taxon>
        <taxon>Pseudomonadati</taxon>
        <taxon>Pseudomonadota</taxon>
        <taxon>Gammaproteobacteria</taxon>
        <taxon>Legionellales</taxon>
        <taxon>Legionellaceae</taxon>
        <taxon>Legionella</taxon>
    </lineage>
</organism>
<keyword evidence="10" id="KW-1185">Reference proteome</keyword>
<keyword evidence="2" id="KW-0597">Phosphoprotein</keyword>
<evidence type="ECO:0000256" key="1">
    <source>
        <dbReference type="ARBA" id="ARBA00012513"/>
    </source>
</evidence>
<evidence type="ECO:0000256" key="4">
    <source>
        <dbReference type="ARBA" id="ARBA00022737"/>
    </source>
</evidence>
<name>A0A9X2IA82_9GAMM</name>
<dbReference type="InterPro" id="IPR010624">
    <property type="entry name" value="KaiC_dom"/>
</dbReference>
<comment type="caution">
    <text evidence="9">The sequence shown here is derived from an EMBL/GenBank/DDBJ whole genome shotgun (WGS) entry which is preliminary data.</text>
</comment>
<keyword evidence="7" id="KW-0175">Coiled coil</keyword>
<evidence type="ECO:0000256" key="5">
    <source>
        <dbReference type="ARBA" id="ARBA00022777"/>
    </source>
</evidence>
<keyword evidence="3 9" id="KW-0808">Transferase</keyword>
<sequence length="573" mass="64060">MKNKLGQAREIAKCLTGIHGFDDITHGGIPQNRSTLVVGSAGTGKTLFGMQFLFQGAVNKEPGLFIAFEETESDLVKNCMSLGFNLQELMDKQQIILHHIDIDRSKFDVSGEYNLQGLFIQIGYAIEKYKIKRIVIDTIEVLFSQLSDDIIIRSELQRLFQWLSSKKVTAVITGEQGQHTLTRYGLEEYVADCVIFLNNRVSNELSTRYLRILKYRGSGHGSNEYPFIIDKKGLALTPITSLSLDYPVSHKFISTGIGDLDEVLNGKGYYQGGSILINGVAGAGKSSFAAAFAESHCINGKKCIYFAFEESAEQIIRNMSSINIRLKPWVKKGNLVFHSVRPSVYGLESHLIKMVQLIEEFKPEAVVIDPISNLGLIGSPLSVKLMLARLINYLKFKQITTIMTSLLQDNADIGQQGVSSLMDTWLLLKSVEFELEQSTLLVIKKSRGMPHSRQMREVILSSKGISLQDVYTGAGKIVVGSTRVVQAMQEQIEQIQNNEKFNEKLRTLKDEKIMIESEIKQLNKKLVALKGDEKSLLSEKKKIKQITVSGIKQITQIRSPKPVTSVNSEDDNE</sequence>
<dbReference type="InterPro" id="IPR014774">
    <property type="entry name" value="KaiC-like_dom"/>
</dbReference>
<dbReference type="NCBIfam" id="NF006799">
    <property type="entry name" value="PRK09302.1"/>
    <property type="match status" value="1"/>
</dbReference>
<evidence type="ECO:0000256" key="7">
    <source>
        <dbReference type="SAM" id="Coils"/>
    </source>
</evidence>
<proteinExistence type="predicted"/>
<dbReference type="Gene3D" id="3.40.50.300">
    <property type="entry name" value="P-loop containing nucleotide triphosphate hydrolases"/>
    <property type="match status" value="2"/>
</dbReference>
<dbReference type="GO" id="GO:0016787">
    <property type="term" value="F:hydrolase activity"/>
    <property type="evidence" value="ECO:0007669"/>
    <property type="project" value="UniProtKB-KW"/>
</dbReference>
<feature type="coiled-coil region" evidence="7">
    <location>
        <begin position="485"/>
        <end position="539"/>
    </location>
</feature>
<dbReference type="SUPFAM" id="SSF52540">
    <property type="entry name" value="P-loop containing nucleoside triphosphate hydrolases"/>
    <property type="match status" value="2"/>
</dbReference>
<dbReference type="RefSeq" id="WP_250419574.1">
    <property type="nucleotide sequence ID" value="NZ_JAJKBJ010000003.1"/>
</dbReference>
<feature type="domain" description="KaiC" evidence="8">
    <location>
        <begin position="251"/>
        <end position="481"/>
    </location>
</feature>
<keyword evidence="4" id="KW-0677">Repeat</keyword>
<accession>A0A9X2IA82</accession>
<keyword evidence="5" id="KW-0418">Kinase</keyword>
<dbReference type="Pfam" id="PF06745">
    <property type="entry name" value="ATPase"/>
    <property type="match status" value="2"/>
</dbReference>
<reference evidence="9" key="1">
    <citation type="submission" date="2021-11" db="EMBL/GenBank/DDBJ databases">
        <title>Legionella maioricencis sp. nov., a new species isolated from hot water samples in Mallorca.</title>
        <authorList>
            <person name="Crespi S."/>
            <person name="Drasar V."/>
            <person name="Salva-Serra F."/>
            <person name="Jaen-Luchoro D."/>
            <person name="Pineiro-Iglesias B."/>
            <person name="Aliaga F."/>
            <person name="Fernandez-Juarez V."/>
            <person name="Coll G."/>
            <person name="Moore E.R.B."/>
            <person name="Bennasar-Figueras A."/>
        </authorList>
    </citation>
    <scope>NUCLEOTIDE SEQUENCE</scope>
    <source>
        <strain evidence="9">HCPI-6</strain>
    </source>
</reference>
<dbReference type="PROSITE" id="PS51146">
    <property type="entry name" value="KAIC"/>
    <property type="match status" value="2"/>
</dbReference>
<dbReference type="InterPro" id="IPR030665">
    <property type="entry name" value="KaiC"/>
</dbReference>
<dbReference type="PIRSF" id="PIRSF039117">
    <property type="entry name" value="KaiC"/>
    <property type="match status" value="1"/>
</dbReference>
<dbReference type="Proteomes" id="UP001139721">
    <property type="component" value="Unassembled WGS sequence"/>
</dbReference>